<keyword evidence="2" id="KW-0677">Repeat</keyword>
<feature type="domain" description="Sortilin N-terminal" evidence="4">
    <location>
        <begin position="149"/>
        <end position="249"/>
    </location>
</feature>
<dbReference type="InterPro" id="IPR050310">
    <property type="entry name" value="VPS10-sortilin"/>
</dbReference>
<evidence type="ECO:0000259" key="5">
    <source>
        <dbReference type="Pfam" id="PF18962"/>
    </source>
</evidence>
<feature type="domain" description="Sortilin N-terminal" evidence="4">
    <location>
        <begin position="578"/>
        <end position="680"/>
    </location>
</feature>
<dbReference type="Proteomes" id="UP001138894">
    <property type="component" value="Unassembled WGS sequence"/>
</dbReference>
<evidence type="ECO:0000256" key="2">
    <source>
        <dbReference type="ARBA" id="ARBA00022737"/>
    </source>
</evidence>
<dbReference type="Pfam" id="PF18962">
    <property type="entry name" value="Por_Secre_tail"/>
    <property type="match status" value="1"/>
</dbReference>
<dbReference type="RefSeq" id="WP_218544505.1">
    <property type="nucleotide sequence ID" value="NZ_JAGSPD010000001.1"/>
</dbReference>
<evidence type="ECO:0000256" key="1">
    <source>
        <dbReference type="ARBA" id="ARBA00022729"/>
    </source>
</evidence>
<keyword evidence="1 3" id="KW-0732">Signal</keyword>
<protein>
    <submittedName>
        <fullName evidence="6">T9SS type A sorting domain-containing protein</fullName>
    </submittedName>
</protein>
<proteinExistence type="predicted"/>
<dbReference type="Pfam" id="PF15902">
    <property type="entry name" value="Sortilin-Vps10"/>
    <property type="match status" value="2"/>
</dbReference>
<dbReference type="InterPro" id="IPR031778">
    <property type="entry name" value="Sortilin_N"/>
</dbReference>
<dbReference type="PANTHER" id="PTHR12106">
    <property type="entry name" value="SORTILIN RELATED"/>
    <property type="match status" value="1"/>
</dbReference>
<evidence type="ECO:0000259" key="4">
    <source>
        <dbReference type="Pfam" id="PF15902"/>
    </source>
</evidence>
<evidence type="ECO:0000313" key="6">
    <source>
        <dbReference type="EMBL" id="MBV7267973.1"/>
    </source>
</evidence>
<accession>A0A9X1F7C4</accession>
<organism evidence="6 7">
    <name type="scientific">Winogradskyella luteola</name>
    <dbReference type="NCBI Taxonomy" id="2828330"/>
    <lineage>
        <taxon>Bacteria</taxon>
        <taxon>Pseudomonadati</taxon>
        <taxon>Bacteroidota</taxon>
        <taxon>Flavobacteriia</taxon>
        <taxon>Flavobacteriales</taxon>
        <taxon>Flavobacteriaceae</taxon>
        <taxon>Winogradskyella</taxon>
    </lineage>
</organism>
<dbReference type="AlphaFoldDB" id="A0A9X1F7C4"/>
<feature type="signal peptide" evidence="3">
    <location>
        <begin position="1"/>
        <end position="19"/>
    </location>
</feature>
<name>A0A9X1F7C4_9FLAO</name>
<dbReference type="PANTHER" id="PTHR12106:SF27">
    <property type="entry name" value="SORTILIN-RELATED RECEPTOR"/>
    <property type="match status" value="1"/>
</dbReference>
<reference evidence="6" key="1">
    <citation type="submission" date="2021-04" db="EMBL/GenBank/DDBJ databases">
        <authorList>
            <person name="Pira H."/>
            <person name="Risdian C."/>
            <person name="Wink J."/>
        </authorList>
    </citation>
    <scope>NUCLEOTIDE SEQUENCE</scope>
    <source>
        <strain evidence="6">WHY3</strain>
    </source>
</reference>
<sequence length="848" mass="93009">MKNNILLLAFSLFTFSAFCQDYRELIAEGIHTVEYISEVAENHFDTVGRSRGTGYKPFKRWQYFAERSMDETGKLKSPEFYYNELQNYNARINSEGLAARTVVGTWEDMGPTYWNATSGYNPGVGRITSIAVDDNNIDHIIVGSQTGGVWRSTDGGTSWTVLTDNLSNIDVYSLAIDPLSSSTYYWGSTGGSIFKSTDSGATWSLHSNLSGGNVNKILIHPTDTSKMYASAQGNGLYKSTNGGSSWSSIFFVVTGSGYDFEFKPGDPSVIYASGSSFYKSVNDGLSFLEIDGVGPNQFSNGPKMIGVSANNPNVVYVVEDSGGAFGALYKSTDSGSTFTKLDHTGKNYFGYSSNPEDPNDAGVGQAPRDMDITVNPNDVNDVHIAGINTWRSTNGGVDFNISSQWVPFSAFAENIGYCHADVDIMLFSGTGTNAKLFVGTDGGIYKAENPTVVNSNYYTDLTTGLGIRQFYRFGISQTDPVVVTGGSQDNGSSVLGTDGNWTDWWGADGMEGFVDKNNSQILYGTSQFGSFVKSFNGGLNVSGVTQPDDKGGEFPWNWIVPFEQDPITQDVIYCAFDEVYKSLDGGFSWASISPNFGSNIDHFKVAPTNNQMLYLSIEGVFRYSTDGGTSWSQGVLNLFGGRINEIAVHPTDPSRVAIATTNNEKVYVSTDNGASWSPIRWDLPNFSAQALAWQNNGEDGLYVGMNYGVYYTDNTLGNTWVPFNNGLPNVRINELEVNTADNRLYAATYGRGLWRSNLYNESLSVDNFELSDFSMYPNPATNEVNLKWNEQEDVSIRVYNTTGKLMFYGKKVNLFNGHKIDVSSFNAGMYFVKLNSTKGEITKQLILK</sequence>
<gene>
    <name evidence="6" type="ORF">KCG49_02060</name>
</gene>
<dbReference type="NCBIfam" id="TIGR04183">
    <property type="entry name" value="Por_Secre_tail"/>
    <property type="match status" value="1"/>
</dbReference>
<dbReference type="EMBL" id="JAGSPD010000001">
    <property type="protein sequence ID" value="MBV7267973.1"/>
    <property type="molecule type" value="Genomic_DNA"/>
</dbReference>
<dbReference type="CDD" id="cd15482">
    <property type="entry name" value="Sialidase_non-viral"/>
    <property type="match status" value="2"/>
</dbReference>
<comment type="caution">
    <text evidence="6">The sequence shown here is derived from an EMBL/GenBank/DDBJ whole genome shotgun (WGS) entry which is preliminary data.</text>
</comment>
<dbReference type="InterPro" id="IPR026444">
    <property type="entry name" value="Secre_tail"/>
</dbReference>
<feature type="domain" description="Secretion system C-terminal sorting" evidence="5">
    <location>
        <begin position="775"/>
        <end position="846"/>
    </location>
</feature>
<feature type="chain" id="PRO_5040981318" evidence="3">
    <location>
        <begin position="20"/>
        <end position="848"/>
    </location>
</feature>
<keyword evidence="7" id="KW-1185">Reference proteome</keyword>
<evidence type="ECO:0000256" key="3">
    <source>
        <dbReference type="SAM" id="SignalP"/>
    </source>
</evidence>
<evidence type="ECO:0000313" key="7">
    <source>
        <dbReference type="Proteomes" id="UP001138894"/>
    </source>
</evidence>